<proteinExistence type="predicted"/>
<evidence type="ECO:0000313" key="1">
    <source>
        <dbReference type="EMBL" id="GBL73890.1"/>
    </source>
</evidence>
<keyword evidence="2" id="KW-1185">Reference proteome</keyword>
<dbReference type="EMBL" id="BGPR01000004">
    <property type="protein sequence ID" value="GBL73890.1"/>
    <property type="molecule type" value="Genomic_DNA"/>
</dbReference>
<comment type="caution">
    <text evidence="1">The sequence shown here is derived from an EMBL/GenBank/DDBJ whole genome shotgun (WGS) entry which is preliminary data.</text>
</comment>
<dbReference type="AlphaFoldDB" id="A0A4Y2A2G7"/>
<evidence type="ECO:0000313" key="2">
    <source>
        <dbReference type="Proteomes" id="UP000499080"/>
    </source>
</evidence>
<protein>
    <submittedName>
        <fullName evidence="1">Uncharacterized protein</fullName>
    </submittedName>
</protein>
<accession>A0A4Y2A2G7</accession>
<name>A0A4Y2A2G7_ARAVE</name>
<organism evidence="1 2">
    <name type="scientific">Araneus ventricosus</name>
    <name type="common">Orbweaver spider</name>
    <name type="synonym">Epeira ventricosa</name>
    <dbReference type="NCBI Taxonomy" id="182803"/>
    <lineage>
        <taxon>Eukaryota</taxon>
        <taxon>Metazoa</taxon>
        <taxon>Ecdysozoa</taxon>
        <taxon>Arthropoda</taxon>
        <taxon>Chelicerata</taxon>
        <taxon>Arachnida</taxon>
        <taxon>Araneae</taxon>
        <taxon>Araneomorphae</taxon>
        <taxon>Entelegynae</taxon>
        <taxon>Araneoidea</taxon>
        <taxon>Araneidae</taxon>
        <taxon>Araneus</taxon>
    </lineage>
</organism>
<dbReference type="Proteomes" id="UP000499080">
    <property type="component" value="Unassembled WGS sequence"/>
</dbReference>
<reference evidence="1 2" key="1">
    <citation type="journal article" date="2019" name="Sci. Rep.">
        <title>Orb-weaving spider Araneus ventricosus genome elucidates the spidroin gene catalogue.</title>
        <authorList>
            <person name="Kono N."/>
            <person name="Nakamura H."/>
            <person name="Ohtoshi R."/>
            <person name="Moran D.A.P."/>
            <person name="Shinohara A."/>
            <person name="Yoshida Y."/>
            <person name="Fujiwara M."/>
            <person name="Mori M."/>
            <person name="Tomita M."/>
            <person name="Arakawa K."/>
        </authorList>
    </citation>
    <scope>NUCLEOTIDE SEQUENCE [LARGE SCALE GENOMIC DNA]</scope>
</reference>
<gene>
    <name evidence="1" type="ORF">AVEN_230835_1</name>
</gene>
<sequence length="130" mass="14975">MSSPVNKSPSSWLYSIRTLIQAIPIPRSVFLSVVILQVLLKGRSRGLGMNRLSLKLIPACENPLGGMCPKTRQVSQLSCFMIGSSFPVDFVFGFLFTSCPDHAYWLRKKYRVVLDKCDFAWQFNWIWYEF</sequence>